<gene>
    <name evidence="4" type="ORF">NCI00_21325</name>
</gene>
<comment type="caution">
    <text evidence="4">The sequence shown here is derived from an EMBL/GenBank/DDBJ whole genome shotgun (WGS) entry which is preliminary data.</text>
</comment>
<proteinExistence type="predicted"/>
<keyword evidence="2" id="KW-1133">Transmembrane helix</keyword>
<reference evidence="4 5" key="1">
    <citation type="submission" date="2022-06" db="EMBL/GenBank/DDBJ databases">
        <title>Runella sp. S5 genome sequencing.</title>
        <authorList>
            <person name="Park S."/>
        </authorList>
    </citation>
    <scope>NUCLEOTIDE SEQUENCE [LARGE SCALE GENOMIC DNA]</scope>
    <source>
        <strain evidence="4 5">S5</strain>
    </source>
</reference>
<dbReference type="Gene3D" id="3.40.1090.10">
    <property type="entry name" value="Cytosolic phospholipase A2 catalytic domain"/>
    <property type="match status" value="1"/>
</dbReference>
<feature type="transmembrane region" description="Helical" evidence="2">
    <location>
        <begin position="285"/>
        <end position="305"/>
    </location>
</feature>
<accession>A0ABT1FWD4</accession>
<feature type="transmembrane region" description="Helical" evidence="2">
    <location>
        <begin position="368"/>
        <end position="386"/>
    </location>
</feature>
<feature type="domain" description="PNPLA" evidence="3">
    <location>
        <begin position="495"/>
        <end position="729"/>
    </location>
</feature>
<dbReference type="SUPFAM" id="SSF52151">
    <property type="entry name" value="FabD/lysophospholipase-like"/>
    <property type="match status" value="1"/>
</dbReference>
<evidence type="ECO:0000256" key="2">
    <source>
        <dbReference type="SAM" id="Phobius"/>
    </source>
</evidence>
<dbReference type="InterPro" id="IPR002641">
    <property type="entry name" value="PNPLA_dom"/>
</dbReference>
<sequence length="877" mass="99447">MKTNSLVSILKSLFEYAYTGLLHWWGKFTDTYLGRITLELARSIGSTLRFVFLHPYTLIVILLLQKLWLVLIVLFIAYAPLGAADQAFDVFFALVNEQRGWAVWAHVAAFLFAITVWFSCRLLFIFFDLGKVLERIAPSATQRDRIHWLLQKIKEVGDNNNALRQSVQTADLSYKVKSDQSELKTEEDIQDLLDKIQSALKQQGDANAALLSDLKKVPAILRSWDAEQLQLKNLLKGPKGKLTVTKTSPKTPVLRIPNNNLKQLADELQQLADQTSATEDFLRSLVRWTPPILGLLPFFLLLQGVGGQLEHLVALAFEIVIYFLFLSINENFLQPKTDEVEHKPNNDYLSLDVHFVNQLRVRYKIGMFLFYLFYLTIFLFFASHVYNIPLSRHIGTVAIYFVGMGLWTYLAFTLLLLDNIHRAPVTVLVIVVLLFFLNTNNHQIRVLTPSYTTKTEQSDSVRINQHFLQWLQVRQNDILACIKKKQKYPIYIVATEGGGLRAAYWTTLVLGELGKQLPEFMRRTYAISGVSGGSVGAAVYTKMYSDSLAYQNINVYVKSQEVLGKDYLSPLISAFLLPDLLQKLSPIGIRSFDRARYLEDALSKDYQKATGQGYLSLETPFMDIWRGKRKYEVPSLFLNCTRVETGEKAILSNLAFKNDPSFGSRDGQPAIDVQEDIARNIRVSTAAFMSARFPVVTPPATIQYPDMNADDRYNIVDGGYVDNSGLETAVSILSSIQDVIKPGKDSSQKSPKTLLDSLIRNIHIHLIMIKNSDEGELNIKPIKGLYELKAPLSAFFNSWDIHVGSKLNVARKYLALSARSMPIDSVLTIFDLNRKKGVIPLGWFLSDSAQTNLKEQAEKIRELKKKEIRESLCHCKK</sequence>
<keyword evidence="5" id="KW-1185">Reference proteome</keyword>
<dbReference type="InterPro" id="IPR016035">
    <property type="entry name" value="Acyl_Trfase/lysoPLipase"/>
</dbReference>
<name>A0ABT1FWD4_9BACT</name>
<dbReference type="RefSeq" id="WP_253530989.1">
    <property type="nucleotide sequence ID" value="NZ_JAMZEL010000010.1"/>
</dbReference>
<evidence type="ECO:0000313" key="5">
    <source>
        <dbReference type="Proteomes" id="UP001204772"/>
    </source>
</evidence>
<dbReference type="EMBL" id="JAMZEL010000010">
    <property type="protein sequence ID" value="MCP1384993.1"/>
    <property type="molecule type" value="Genomic_DNA"/>
</dbReference>
<dbReference type="Proteomes" id="UP001204772">
    <property type="component" value="Unassembled WGS sequence"/>
</dbReference>
<keyword evidence="1" id="KW-0443">Lipid metabolism</keyword>
<feature type="transmembrane region" description="Helical" evidence="2">
    <location>
        <begin position="423"/>
        <end position="439"/>
    </location>
</feature>
<keyword evidence="2" id="KW-0472">Membrane</keyword>
<evidence type="ECO:0000256" key="1">
    <source>
        <dbReference type="ARBA" id="ARBA00023098"/>
    </source>
</evidence>
<feature type="transmembrane region" description="Helical" evidence="2">
    <location>
        <begin position="101"/>
        <end position="127"/>
    </location>
</feature>
<evidence type="ECO:0000259" key="3">
    <source>
        <dbReference type="Pfam" id="PF01734"/>
    </source>
</evidence>
<feature type="transmembrane region" description="Helical" evidence="2">
    <location>
        <begin position="311"/>
        <end position="328"/>
    </location>
</feature>
<protein>
    <submittedName>
        <fullName evidence="4">Patatin-like phospholipase family protein</fullName>
    </submittedName>
</protein>
<feature type="transmembrane region" description="Helical" evidence="2">
    <location>
        <begin position="398"/>
        <end position="416"/>
    </location>
</feature>
<feature type="transmembrane region" description="Helical" evidence="2">
    <location>
        <begin position="56"/>
        <end position="81"/>
    </location>
</feature>
<dbReference type="Pfam" id="PF01734">
    <property type="entry name" value="Patatin"/>
    <property type="match status" value="1"/>
</dbReference>
<organism evidence="4 5">
    <name type="scientific">Runella salmonicolor</name>
    <dbReference type="NCBI Taxonomy" id="2950278"/>
    <lineage>
        <taxon>Bacteria</taxon>
        <taxon>Pseudomonadati</taxon>
        <taxon>Bacteroidota</taxon>
        <taxon>Cytophagia</taxon>
        <taxon>Cytophagales</taxon>
        <taxon>Spirosomataceae</taxon>
        <taxon>Runella</taxon>
    </lineage>
</organism>
<evidence type="ECO:0000313" key="4">
    <source>
        <dbReference type="EMBL" id="MCP1384993.1"/>
    </source>
</evidence>
<keyword evidence="2" id="KW-0812">Transmembrane</keyword>